<name>A0A2G2Z2P7_CAPAN</name>
<dbReference type="GO" id="GO:0008234">
    <property type="term" value="F:cysteine-type peptidase activity"/>
    <property type="evidence" value="ECO:0007669"/>
    <property type="project" value="InterPro"/>
</dbReference>
<organism evidence="6 7">
    <name type="scientific">Capsicum annuum</name>
    <name type="common">Capsicum pepper</name>
    <dbReference type="NCBI Taxonomy" id="4072"/>
    <lineage>
        <taxon>Eukaryota</taxon>
        <taxon>Viridiplantae</taxon>
        <taxon>Streptophyta</taxon>
        <taxon>Embryophyta</taxon>
        <taxon>Tracheophyta</taxon>
        <taxon>Spermatophyta</taxon>
        <taxon>Magnoliopsida</taxon>
        <taxon>eudicotyledons</taxon>
        <taxon>Gunneridae</taxon>
        <taxon>Pentapetalae</taxon>
        <taxon>asterids</taxon>
        <taxon>lamiids</taxon>
        <taxon>Solanales</taxon>
        <taxon>Solanaceae</taxon>
        <taxon>Solanoideae</taxon>
        <taxon>Capsiceae</taxon>
        <taxon>Capsicum</taxon>
    </lineage>
</organism>
<keyword evidence="3" id="KW-0378">Hydrolase</keyword>
<dbReference type="AlphaFoldDB" id="A0A2G2Z2P7"/>
<feature type="domain" description="Ubiquitin-like protease family profile" evidence="5">
    <location>
        <begin position="331"/>
        <end position="518"/>
    </location>
</feature>
<feature type="region of interest" description="Disordered" evidence="4">
    <location>
        <begin position="554"/>
        <end position="581"/>
    </location>
</feature>
<protein>
    <recommendedName>
        <fullName evidence="5">Ubiquitin-like protease family profile domain-containing protein</fullName>
    </recommendedName>
</protein>
<gene>
    <name evidence="6" type="ORF">T459_19790</name>
</gene>
<evidence type="ECO:0000313" key="6">
    <source>
        <dbReference type="EMBL" id="PHT76268.1"/>
    </source>
</evidence>
<dbReference type="GO" id="GO:0006508">
    <property type="term" value="P:proteolysis"/>
    <property type="evidence" value="ECO:0007669"/>
    <property type="project" value="UniProtKB-KW"/>
</dbReference>
<dbReference type="Gene3D" id="3.40.395.10">
    <property type="entry name" value="Adenoviral Proteinase, Chain A"/>
    <property type="match status" value="1"/>
</dbReference>
<evidence type="ECO:0000256" key="1">
    <source>
        <dbReference type="ARBA" id="ARBA00005234"/>
    </source>
</evidence>
<reference evidence="6 7" key="1">
    <citation type="journal article" date="2014" name="Nat. Genet.">
        <title>Genome sequence of the hot pepper provides insights into the evolution of pungency in Capsicum species.</title>
        <authorList>
            <person name="Kim S."/>
            <person name="Park M."/>
            <person name="Yeom S.I."/>
            <person name="Kim Y.M."/>
            <person name="Lee J.M."/>
            <person name="Lee H.A."/>
            <person name="Seo E."/>
            <person name="Choi J."/>
            <person name="Cheong K."/>
            <person name="Kim K.T."/>
            <person name="Jung K."/>
            <person name="Lee G.W."/>
            <person name="Oh S.K."/>
            <person name="Bae C."/>
            <person name="Kim S.B."/>
            <person name="Lee H.Y."/>
            <person name="Kim S.Y."/>
            <person name="Kim M.S."/>
            <person name="Kang B.C."/>
            <person name="Jo Y.D."/>
            <person name="Yang H.B."/>
            <person name="Jeong H.J."/>
            <person name="Kang W.H."/>
            <person name="Kwon J.K."/>
            <person name="Shin C."/>
            <person name="Lim J.Y."/>
            <person name="Park J.H."/>
            <person name="Huh J.H."/>
            <person name="Kim J.S."/>
            <person name="Kim B.D."/>
            <person name="Cohen O."/>
            <person name="Paran I."/>
            <person name="Suh M.C."/>
            <person name="Lee S.B."/>
            <person name="Kim Y.K."/>
            <person name="Shin Y."/>
            <person name="Noh S.J."/>
            <person name="Park J."/>
            <person name="Seo Y.S."/>
            <person name="Kwon S.Y."/>
            <person name="Kim H.A."/>
            <person name="Park J.M."/>
            <person name="Kim H.J."/>
            <person name="Choi S.B."/>
            <person name="Bosland P.W."/>
            <person name="Reeves G."/>
            <person name="Jo S.H."/>
            <person name="Lee B.W."/>
            <person name="Cho H.T."/>
            <person name="Choi H.S."/>
            <person name="Lee M.S."/>
            <person name="Yu Y."/>
            <person name="Do Choi Y."/>
            <person name="Park B.S."/>
            <person name="van Deynze A."/>
            <person name="Ashrafi H."/>
            <person name="Hill T."/>
            <person name="Kim W.T."/>
            <person name="Pai H.S."/>
            <person name="Ahn H.K."/>
            <person name="Yeam I."/>
            <person name="Giovannoni J.J."/>
            <person name="Rose J.K."/>
            <person name="Sorensen I."/>
            <person name="Lee S.J."/>
            <person name="Kim R.W."/>
            <person name="Choi I.Y."/>
            <person name="Choi B.S."/>
            <person name="Lim J.S."/>
            <person name="Lee Y.H."/>
            <person name="Choi D."/>
        </authorList>
    </citation>
    <scope>NUCLEOTIDE SEQUENCE [LARGE SCALE GENOMIC DNA]</scope>
    <source>
        <strain evidence="7">cv. CM334</strain>
    </source>
</reference>
<dbReference type="PANTHER" id="PTHR48302:SF2">
    <property type="entry name" value="DUF1985 DOMAIN-CONTAINING PROTEIN"/>
    <property type="match status" value="1"/>
</dbReference>
<comment type="similarity">
    <text evidence="1">Belongs to the peptidase C48 family.</text>
</comment>
<dbReference type="Proteomes" id="UP000222542">
    <property type="component" value="Unassembled WGS sequence"/>
</dbReference>
<reference evidence="6 7" key="2">
    <citation type="journal article" date="2017" name="Genome Biol.">
        <title>New reference genome sequences of hot pepper reveal the massive evolution of plant disease-resistance genes by retroduplication.</title>
        <authorList>
            <person name="Kim S."/>
            <person name="Park J."/>
            <person name="Yeom S.I."/>
            <person name="Kim Y.M."/>
            <person name="Seo E."/>
            <person name="Kim K.T."/>
            <person name="Kim M.S."/>
            <person name="Lee J.M."/>
            <person name="Cheong K."/>
            <person name="Shin H.S."/>
            <person name="Kim S.B."/>
            <person name="Han K."/>
            <person name="Lee J."/>
            <person name="Park M."/>
            <person name="Lee H.A."/>
            <person name="Lee H.Y."/>
            <person name="Lee Y."/>
            <person name="Oh S."/>
            <person name="Lee J.H."/>
            <person name="Choi E."/>
            <person name="Choi E."/>
            <person name="Lee S.E."/>
            <person name="Jeon J."/>
            <person name="Kim H."/>
            <person name="Choi G."/>
            <person name="Song H."/>
            <person name="Lee J."/>
            <person name="Lee S.C."/>
            <person name="Kwon J.K."/>
            <person name="Lee H.Y."/>
            <person name="Koo N."/>
            <person name="Hong Y."/>
            <person name="Kim R.W."/>
            <person name="Kang W.H."/>
            <person name="Huh J.H."/>
            <person name="Kang B.C."/>
            <person name="Yang T.J."/>
            <person name="Lee Y.H."/>
            <person name="Bennetzen J.L."/>
            <person name="Choi D."/>
        </authorList>
    </citation>
    <scope>NUCLEOTIDE SEQUENCE [LARGE SCALE GENOMIC DNA]</scope>
    <source>
        <strain evidence="7">cv. CM334</strain>
    </source>
</reference>
<dbReference type="EMBL" id="AYRZ02000007">
    <property type="protein sequence ID" value="PHT76268.1"/>
    <property type="molecule type" value="Genomic_DNA"/>
</dbReference>
<feature type="compositionally biased region" description="Basic and acidic residues" evidence="4">
    <location>
        <begin position="195"/>
        <end position="205"/>
    </location>
</feature>
<feature type="region of interest" description="Disordered" evidence="4">
    <location>
        <begin position="189"/>
        <end position="208"/>
    </location>
</feature>
<keyword evidence="7" id="KW-1185">Reference proteome</keyword>
<dbReference type="OMA" id="KERCIHA"/>
<evidence type="ECO:0000256" key="2">
    <source>
        <dbReference type="ARBA" id="ARBA00022670"/>
    </source>
</evidence>
<evidence type="ECO:0000259" key="5">
    <source>
        <dbReference type="PROSITE" id="PS50600"/>
    </source>
</evidence>
<feature type="compositionally biased region" description="Basic and acidic residues" evidence="4">
    <location>
        <begin position="572"/>
        <end position="581"/>
    </location>
</feature>
<keyword evidence="2" id="KW-0645">Protease</keyword>
<evidence type="ECO:0000256" key="4">
    <source>
        <dbReference type="SAM" id="MobiDB-lite"/>
    </source>
</evidence>
<comment type="caution">
    <text evidence="6">The sequence shown here is derived from an EMBL/GenBank/DDBJ whole genome shotgun (WGS) entry which is preliminary data.</text>
</comment>
<dbReference type="InterPro" id="IPR038765">
    <property type="entry name" value="Papain-like_cys_pep_sf"/>
</dbReference>
<dbReference type="Gramene" id="PHT76268">
    <property type="protein sequence ID" value="PHT76268"/>
    <property type="gene ID" value="T459_19790"/>
</dbReference>
<dbReference type="SUPFAM" id="SSF54001">
    <property type="entry name" value="Cysteine proteinases"/>
    <property type="match status" value="1"/>
</dbReference>
<evidence type="ECO:0000256" key="3">
    <source>
        <dbReference type="ARBA" id="ARBA00022801"/>
    </source>
</evidence>
<dbReference type="Pfam" id="PF02902">
    <property type="entry name" value="Peptidase_C48"/>
    <property type="match status" value="1"/>
</dbReference>
<accession>A0A2G2Z2P7</accession>
<dbReference type="InterPro" id="IPR003653">
    <property type="entry name" value="Peptidase_C48_C"/>
</dbReference>
<proteinExistence type="inferred from homology"/>
<dbReference type="PANTHER" id="PTHR48302">
    <property type="entry name" value="ULP1 PROTEASE FAMILY, C-TERMINAL CATALYTIC DOMAIN CONTAINING PROTEIN"/>
    <property type="match status" value="1"/>
</dbReference>
<sequence>MMDDGSYSRFSWGKVDFEKLMAFISRSMNDVKKFYRLCGQPYALQIWCYECCAKVDESLAVCVHNLIPRMVNWKVVKPKPRYEDLMDDMFSKLVNRNIIPSPQQLNHFDLPNPLMFGSIDDAVNVAQIVVVQQQSERTVPTEFEDEFDDFSTPPSADLLKNMSLDVSQSLHPPTKKQKIVKELEKVRSRVAKSKKQSDKLSKDKNLPGPSIDLLERRVSLDKDKVVPNVEMREADKLSIASKEKLSLSKSDLDEIKSYVRTYVDMKFNDLQKLMVDQYTGLLGVVKEGFASFGKVAQYPMHESEKGNPDIEEDPPQSLNAHTMDAKSYNVVEVAGKSSKLGGNEGAAEESFKVPMCKTNLKYVRKLSSKRNRQPSRVYQSPFVSEFDSGSKDKEVIHMLNINRPYAEDIFSKFSVWMIIHWVLAVIVLKERCIHADDSIKGHRGHADEIKELAEILSTYLTISNFFKKKDLTDWSLLDAYKEKSDQHAFNVHIVNGIVQQSSGTLDCGLFVAAYAEFLSDRHQIPSSEFDPKKHRTRYASLLWDYGVNKACTGYASDNQDPPRPKCSFIQSEDSKMIDVEP</sequence>
<evidence type="ECO:0000313" key="7">
    <source>
        <dbReference type="Proteomes" id="UP000222542"/>
    </source>
</evidence>
<dbReference type="PROSITE" id="PS50600">
    <property type="entry name" value="ULP_PROTEASE"/>
    <property type="match status" value="1"/>
</dbReference>